<dbReference type="EMBL" id="CM001223">
    <property type="protein sequence ID" value="AES79282.1"/>
    <property type="molecule type" value="Genomic_DNA"/>
</dbReference>
<keyword evidence="6" id="KW-1185">Reference proteome</keyword>
<reference evidence="4" key="4">
    <citation type="journal article" date="2018" name="Nat. Plants">
        <title>Whole-genome landscape of Medicago truncatula symbiotic genes.</title>
        <authorList>
            <person name="Pecrix Y."/>
            <person name="Gamas P."/>
            <person name="Carrere S."/>
        </authorList>
    </citation>
    <scope>NUCLEOTIDE SEQUENCE</scope>
    <source>
        <tissue evidence="4">Leaves</tissue>
    </source>
</reference>
<reference evidence="3 6" key="1">
    <citation type="journal article" date="2011" name="Nature">
        <title>The Medicago genome provides insight into the evolution of rhizobial symbioses.</title>
        <authorList>
            <person name="Young N.D."/>
            <person name="Debelle F."/>
            <person name="Oldroyd G.E."/>
            <person name="Geurts R."/>
            <person name="Cannon S.B."/>
            <person name="Udvardi M.K."/>
            <person name="Benedito V.A."/>
            <person name="Mayer K.F."/>
            <person name="Gouzy J."/>
            <person name="Schoof H."/>
            <person name="Van de Peer Y."/>
            <person name="Proost S."/>
            <person name="Cook D.R."/>
            <person name="Meyers B.C."/>
            <person name="Spannagl M."/>
            <person name="Cheung F."/>
            <person name="De Mita S."/>
            <person name="Krishnakumar V."/>
            <person name="Gundlach H."/>
            <person name="Zhou S."/>
            <person name="Mudge J."/>
            <person name="Bharti A.K."/>
            <person name="Murray J.D."/>
            <person name="Naoumkina M.A."/>
            <person name="Rosen B."/>
            <person name="Silverstein K.A."/>
            <person name="Tang H."/>
            <person name="Rombauts S."/>
            <person name="Zhao P.X."/>
            <person name="Zhou P."/>
            <person name="Barbe V."/>
            <person name="Bardou P."/>
            <person name="Bechner M."/>
            <person name="Bellec A."/>
            <person name="Berger A."/>
            <person name="Berges H."/>
            <person name="Bidwell S."/>
            <person name="Bisseling T."/>
            <person name="Choisne N."/>
            <person name="Couloux A."/>
            <person name="Denny R."/>
            <person name="Deshpande S."/>
            <person name="Dai X."/>
            <person name="Doyle J.J."/>
            <person name="Dudez A.M."/>
            <person name="Farmer A.D."/>
            <person name="Fouteau S."/>
            <person name="Franken C."/>
            <person name="Gibelin C."/>
            <person name="Gish J."/>
            <person name="Goldstein S."/>
            <person name="Gonzalez A.J."/>
            <person name="Green P.J."/>
            <person name="Hallab A."/>
            <person name="Hartog M."/>
            <person name="Hua A."/>
            <person name="Humphray S.J."/>
            <person name="Jeong D.H."/>
            <person name="Jing Y."/>
            <person name="Jocker A."/>
            <person name="Kenton S.M."/>
            <person name="Kim D.J."/>
            <person name="Klee K."/>
            <person name="Lai H."/>
            <person name="Lang C."/>
            <person name="Lin S."/>
            <person name="Macmil S.L."/>
            <person name="Magdelenat G."/>
            <person name="Matthews L."/>
            <person name="McCorrison J."/>
            <person name="Monaghan E.L."/>
            <person name="Mun J.H."/>
            <person name="Najar F.Z."/>
            <person name="Nicholson C."/>
            <person name="Noirot C."/>
            <person name="O'Bleness M."/>
            <person name="Paule C.R."/>
            <person name="Poulain J."/>
            <person name="Prion F."/>
            <person name="Qin B."/>
            <person name="Qu C."/>
            <person name="Retzel E.F."/>
            <person name="Riddle C."/>
            <person name="Sallet E."/>
            <person name="Samain S."/>
            <person name="Samson N."/>
            <person name="Sanders I."/>
            <person name="Saurat O."/>
            <person name="Scarpelli C."/>
            <person name="Schiex T."/>
            <person name="Segurens B."/>
            <person name="Severin A.J."/>
            <person name="Sherrier D.J."/>
            <person name="Shi R."/>
            <person name="Sims S."/>
            <person name="Singer S.R."/>
            <person name="Sinharoy S."/>
            <person name="Sterck L."/>
            <person name="Viollet A."/>
            <person name="Wang B.B."/>
            <person name="Wang K."/>
            <person name="Wang M."/>
            <person name="Wang X."/>
            <person name="Warfsmann J."/>
            <person name="Weissenbach J."/>
            <person name="White D.D."/>
            <person name="White J.D."/>
            <person name="Wiley G.B."/>
            <person name="Wincker P."/>
            <person name="Xing Y."/>
            <person name="Yang L."/>
            <person name="Yao Z."/>
            <person name="Ying F."/>
            <person name="Zhai J."/>
            <person name="Zhou L."/>
            <person name="Zuber A."/>
            <person name="Denarie J."/>
            <person name="Dixon R.A."/>
            <person name="May G.D."/>
            <person name="Schwartz D.C."/>
            <person name="Rogers J."/>
            <person name="Quetier F."/>
            <person name="Town C.D."/>
            <person name="Roe B.A."/>
        </authorList>
    </citation>
    <scope>NUCLEOTIDE SEQUENCE [LARGE SCALE GENOMIC DNA]</scope>
    <source>
        <strain evidence="3">A17</strain>
        <strain evidence="5 6">cv. Jemalong A17</strain>
    </source>
</reference>
<dbReference type="Gramene" id="rna40530">
    <property type="protein sequence ID" value="RHN46090.1"/>
    <property type="gene ID" value="gene40530"/>
</dbReference>
<keyword evidence="3" id="KW-0812">Transmembrane</keyword>
<dbReference type="PaxDb" id="3880-AES79282"/>
<dbReference type="HOGENOM" id="CLU_2088390_0_0_1"/>
<feature type="region of interest" description="Disordered" evidence="1">
    <location>
        <begin position="34"/>
        <end position="57"/>
    </location>
</feature>
<feature type="compositionally biased region" description="Basic and acidic residues" evidence="1">
    <location>
        <begin position="110"/>
        <end position="123"/>
    </location>
</feature>
<evidence type="ECO:0000256" key="1">
    <source>
        <dbReference type="SAM" id="MobiDB-lite"/>
    </source>
</evidence>
<feature type="signal peptide" evidence="2">
    <location>
        <begin position="1"/>
        <end position="22"/>
    </location>
</feature>
<evidence type="ECO:0000313" key="3">
    <source>
        <dbReference type="EMBL" id="AES79282.1"/>
    </source>
</evidence>
<dbReference type="EnsemblPlants" id="AES79282">
    <property type="protein sequence ID" value="AES79282"/>
    <property type="gene ID" value="MTR_7g060690"/>
</dbReference>
<organism evidence="3 6">
    <name type="scientific">Medicago truncatula</name>
    <name type="common">Barrel medic</name>
    <name type="synonym">Medicago tribuloides</name>
    <dbReference type="NCBI Taxonomy" id="3880"/>
    <lineage>
        <taxon>Eukaryota</taxon>
        <taxon>Viridiplantae</taxon>
        <taxon>Streptophyta</taxon>
        <taxon>Embryophyta</taxon>
        <taxon>Tracheophyta</taxon>
        <taxon>Spermatophyta</taxon>
        <taxon>Magnoliopsida</taxon>
        <taxon>eudicotyledons</taxon>
        <taxon>Gunneridae</taxon>
        <taxon>Pentapetalae</taxon>
        <taxon>rosids</taxon>
        <taxon>fabids</taxon>
        <taxon>Fabales</taxon>
        <taxon>Fabaceae</taxon>
        <taxon>Papilionoideae</taxon>
        <taxon>50 kb inversion clade</taxon>
        <taxon>NPAAA clade</taxon>
        <taxon>Hologalegina</taxon>
        <taxon>IRL clade</taxon>
        <taxon>Trifolieae</taxon>
        <taxon>Medicago</taxon>
    </lineage>
</organism>
<feature type="region of interest" description="Disordered" evidence="1">
    <location>
        <begin position="69"/>
        <end position="123"/>
    </location>
</feature>
<dbReference type="EMBL" id="PSQE01000007">
    <property type="protein sequence ID" value="RHN46090.1"/>
    <property type="molecule type" value="Genomic_DNA"/>
</dbReference>
<dbReference type="Proteomes" id="UP000265566">
    <property type="component" value="Chromosome 7"/>
</dbReference>
<accession>G7L3H6</accession>
<evidence type="ECO:0000313" key="5">
    <source>
        <dbReference type="EnsemblPlants" id="AES79282"/>
    </source>
</evidence>
<dbReference type="AlphaFoldDB" id="G7L3H6"/>
<keyword evidence="2" id="KW-0732">Signal</keyword>
<feature type="compositionally biased region" description="Pro residues" evidence="1">
    <location>
        <begin position="45"/>
        <end position="55"/>
    </location>
</feature>
<evidence type="ECO:0000256" key="2">
    <source>
        <dbReference type="SAM" id="SignalP"/>
    </source>
</evidence>
<gene>
    <name evidence="3" type="ordered locus">MTR_7g060690</name>
    <name evidence="4" type="ORF">MtrunA17_Chr7g0238451</name>
</gene>
<feature type="chain" id="PRO_5014573990" evidence="2">
    <location>
        <begin position="23"/>
        <end position="123"/>
    </location>
</feature>
<sequence>MEFSKVYWVCTLFYLFSSLVLGDHGFKMLSKDVSTLPSLPNKKPNVPPHSPPPPRAHYTNLNFEMLRKGVHVPTSELNPKSITSPPRLPHRRHSNFQMLPKGERVPPSGDSERQNDVPPDHKH</sequence>
<keyword evidence="3" id="KW-0472">Membrane</keyword>
<evidence type="ECO:0000313" key="6">
    <source>
        <dbReference type="Proteomes" id="UP000002051"/>
    </source>
</evidence>
<proteinExistence type="predicted"/>
<reference evidence="5" key="3">
    <citation type="submission" date="2015-04" db="UniProtKB">
        <authorList>
            <consortium name="EnsemblPlants"/>
        </authorList>
    </citation>
    <scope>IDENTIFICATION</scope>
    <source>
        <strain evidence="5">cv. Jemalong A17</strain>
    </source>
</reference>
<reference evidence="3 6" key="2">
    <citation type="journal article" date="2014" name="BMC Genomics">
        <title>An improved genome release (version Mt4.0) for the model legume Medicago truncatula.</title>
        <authorList>
            <person name="Tang H."/>
            <person name="Krishnakumar V."/>
            <person name="Bidwell S."/>
            <person name="Rosen B."/>
            <person name="Chan A."/>
            <person name="Zhou S."/>
            <person name="Gentzbittel L."/>
            <person name="Childs K.L."/>
            <person name="Yandell M."/>
            <person name="Gundlach H."/>
            <person name="Mayer K.F."/>
            <person name="Schwartz D.C."/>
            <person name="Town C.D."/>
        </authorList>
    </citation>
    <scope>GENOME REANNOTATION</scope>
    <source>
        <strain evidence="5 6">cv. Jemalong A17</strain>
    </source>
</reference>
<protein>
    <submittedName>
        <fullName evidence="3">Transmembrane protein, putative</fullName>
    </submittedName>
</protein>
<feature type="compositionally biased region" description="Polar residues" evidence="1">
    <location>
        <begin position="75"/>
        <end position="84"/>
    </location>
</feature>
<evidence type="ECO:0000313" key="4">
    <source>
        <dbReference type="EMBL" id="RHN46090.1"/>
    </source>
</evidence>
<name>G7L3H6_MEDTR</name>
<dbReference type="Proteomes" id="UP000002051">
    <property type="component" value="Unassembled WGS sequence"/>
</dbReference>